<keyword evidence="4 6" id="KW-1133">Transmembrane helix</keyword>
<keyword evidence="8" id="KW-0762">Sugar transport</keyword>
<comment type="subcellular location">
    <subcellularLocation>
        <location evidence="1">Membrane</location>
        <topology evidence="1">Multi-pass membrane protein</topology>
    </subcellularLocation>
</comment>
<dbReference type="EMBL" id="DF933830">
    <property type="protein sequence ID" value="GAM39807.1"/>
    <property type="molecule type" value="Genomic_DNA"/>
</dbReference>
<feature type="transmembrane region" description="Helical" evidence="6">
    <location>
        <begin position="177"/>
        <end position="206"/>
    </location>
</feature>
<keyword evidence="9" id="KW-1185">Reference proteome</keyword>
<dbReference type="InterPro" id="IPR036259">
    <property type="entry name" value="MFS_trans_sf"/>
</dbReference>
<evidence type="ECO:0000256" key="5">
    <source>
        <dbReference type="ARBA" id="ARBA00023136"/>
    </source>
</evidence>
<feature type="transmembrane region" description="Helical" evidence="6">
    <location>
        <begin position="391"/>
        <end position="410"/>
    </location>
</feature>
<evidence type="ECO:0000256" key="3">
    <source>
        <dbReference type="ARBA" id="ARBA00022692"/>
    </source>
</evidence>
<keyword evidence="5 6" id="KW-0472">Membrane</keyword>
<dbReference type="InterPro" id="IPR011701">
    <property type="entry name" value="MFS"/>
</dbReference>
<dbReference type="Gene3D" id="1.20.1250.20">
    <property type="entry name" value="MFS general substrate transporter like domains"/>
    <property type="match status" value="1"/>
</dbReference>
<dbReference type="AlphaFoldDB" id="A0A6V8HEB1"/>
<proteinExistence type="predicted"/>
<evidence type="ECO:0000256" key="1">
    <source>
        <dbReference type="ARBA" id="ARBA00004141"/>
    </source>
</evidence>
<reference evidence="9" key="1">
    <citation type="journal article" date="2015" name="Genome Announc.">
        <title>Draft genome sequence of Talaromyces cellulolyticus strain Y-94, a source of lignocellulosic biomass-degrading enzymes.</title>
        <authorList>
            <person name="Fujii T."/>
            <person name="Koike H."/>
            <person name="Sawayama S."/>
            <person name="Yano S."/>
            <person name="Inoue H."/>
        </authorList>
    </citation>
    <scope>NUCLEOTIDE SEQUENCE [LARGE SCALE GENOMIC DNA]</scope>
    <source>
        <strain evidence="9">Y-94</strain>
    </source>
</reference>
<feature type="transmembrane region" description="Helical" evidence="6">
    <location>
        <begin position="150"/>
        <end position="170"/>
    </location>
</feature>
<keyword evidence="2" id="KW-0813">Transport</keyword>
<feature type="transmembrane region" description="Helical" evidence="6">
    <location>
        <begin position="317"/>
        <end position="344"/>
    </location>
</feature>
<evidence type="ECO:0000256" key="6">
    <source>
        <dbReference type="SAM" id="Phobius"/>
    </source>
</evidence>
<feature type="transmembrane region" description="Helical" evidence="6">
    <location>
        <begin position="126"/>
        <end position="144"/>
    </location>
</feature>
<dbReference type="SUPFAM" id="SSF103473">
    <property type="entry name" value="MFS general substrate transporter"/>
    <property type="match status" value="1"/>
</dbReference>
<keyword evidence="3 6" id="KW-0812">Transmembrane</keyword>
<dbReference type="PANTHER" id="PTHR23511">
    <property type="entry name" value="SYNAPTIC VESICLE GLYCOPROTEIN 2"/>
    <property type="match status" value="1"/>
</dbReference>
<evidence type="ECO:0000259" key="7">
    <source>
        <dbReference type="PROSITE" id="PS50850"/>
    </source>
</evidence>
<dbReference type="GO" id="GO:0016020">
    <property type="term" value="C:membrane"/>
    <property type="evidence" value="ECO:0007669"/>
    <property type="project" value="UniProtKB-SubCell"/>
</dbReference>
<feature type="domain" description="Major facilitator superfamily (MFS) profile" evidence="7">
    <location>
        <begin position="59"/>
        <end position="436"/>
    </location>
</feature>
<feature type="transmembrane region" description="Helical" evidence="6">
    <location>
        <begin position="226"/>
        <end position="246"/>
    </location>
</feature>
<feature type="transmembrane region" description="Helical" evidence="6">
    <location>
        <begin position="364"/>
        <end position="384"/>
    </location>
</feature>
<evidence type="ECO:0000313" key="8">
    <source>
        <dbReference type="EMBL" id="GAM39807.1"/>
    </source>
</evidence>
<protein>
    <submittedName>
        <fullName evidence="8">Sugar transporter</fullName>
    </submittedName>
</protein>
<evidence type="ECO:0000256" key="2">
    <source>
        <dbReference type="ARBA" id="ARBA00022448"/>
    </source>
</evidence>
<gene>
    <name evidence="8" type="ORF">TCE0_034f11650</name>
</gene>
<dbReference type="Proteomes" id="UP000053095">
    <property type="component" value="Unassembled WGS sequence"/>
</dbReference>
<evidence type="ECO:0000313" key="9">
    <source>
        <dbReference type="Proteomes" id="UP000053095"/>
    </source>
</evidence>
<feature type="transmembrane region" description="Helical" evidence="6">
    <location>
        <begin position="59"/>
        <end position="81"/>
    </location>
</feature>
<comment type="caution">
    <text evidence="8">The sequence shown here is derived from an EMBL/GenBank/DDBJ whole genome shotgun (WGS) entry which is preliminary data.</text>
</comment>
<dbReference type="PROSITE" id="PS50850">
    <property type="entry name" value="MFS"/>
    <property type="match status" value="1"/>
</dbReference>
<dbReference type="PANTHER" id="PTHR23511:SF4">
    <property type="entry name" value="MAJOR FACILITATOR SUPERFAMILY (MFS) PROFILE DOMAIN-CONTAINING PROTEIN"/>
    <property type="match status" value="1"/>
</dbReference>
<sequence length="436" mass="47571">MEASEYDKARTSMEKAAPVTSQSQGLQYPLAGRETEDSNILVVHHAIESIGMGKYQWQLLTTCGFGFLIDQMLLVSISILAPNTAKEFGPAHSTLLSAPLYAGLLVGAIAYGVLADKVGRKLIWQISIYGISIVNMLSASATSWTAMNVWIALNGLFGGGNLAIDLAVLSEALPRKWMFLLTGLACVWGLGSAMTGLIAWPLVVAFCCPNGATPETCSRSDNMGWRYLQILLGGLCLVMSLIRSFVIGMKESPKWLVTKGRIEEAVAAINSISKKNGSDYVANIDQFSANPAQNTQKTHWRQELATFRSSIVSPKKLRLVICLIFLWILVGIAYPIYTLFLSYYLAAHGADLGDGSNYQTYRDWAVSAVVGIFGPALSAWMVHVQFLGYRWSLMITGAMCAIFAGAFTIIKNEGQNLAFSCMINFWLNAAYSIIYA</sequence>
<accession>A0A6V8HEB1</accession>
<dbReference type="GO" id="GO:0022857">
    <property type="term" value="F:transmembrane transporter activity"/>
    <property type="evidence" value="ECO:0007669"/>
    <property type="project" value="InterPro"/>
</dbReference>
<name>A0A6V8HEB1_TALPI</name>
<dbReference type="Pfam" id="PF07690">
    <property type="entry name" value="MFS_1"/>
    <property type="match status" value="1"/>
</dbReference>
<dbReference type="InterPro" id="IPR020846">
    <property type="entry name" value="MFS_dom"/>
</dbReference>
<evidence type="ECO:0000256" key="4">
    <source>
        <dbReference type="ARBA" id="ARBA00022989"/>
    </source>
</evidence>
<organism evidence="8 9">
    <name type="scientific">Talaromyces pinophilus</name>
    <name type="common">Penicillium pinophilum</name>
    <dbReference type="NCBI Taxonomy" id="128442"/>
    <lineage>
        <taxon>Eukaryota</taxon>
        <taxon>Fungi</taxon>
        <taxon>Dikarya</taxon>
        <taxon>Ascomycota</taxon>
        <taxon>Pezizomycotina</taxon>
        <taxon>Eurotiomycetes</taxon>
        <taxon>Eurotiomycetidae</taxon>
        <taxon>Eurotiales</taxon>
        <taxon>Trichocomaceae</taxon>
        <taxon>Talaromyces</taxon>
        <taxon>Talaromyces sect. Talaromyces</taxon>
    </lineage>
</organism>
<feature type="transmembrane region" description="Helical" evidence="6">
    <location>
        <begin position="93"/>
        <end position="114"/>
    </location>
</feature>